<name>A0A8H4UM56_9HYPO</name>
<dbReference type="Pfam" id="PF00172">
    <property type="entry name" value="Zn_clus"/>
    <property type="match status" value="1"/>
</dbReference>
<dbReference type="InterPro" id="IPR007219">
    <property type="entry name" value="XnlR_reg_dom"/>
</dbReference>
<protein>
    <recommendedName>
        <fullName evidence="4">Zn(2)-C6 fungal-type domain-containing protein</fullName>
    </recommendedName>
</protein>
<keyword evidence="2" id="KW-0539">Nucleus</keyword>
<evidence type="ECO:0000259" key="4">
    <source>
        <dbReference type="PROSITE" id="PS50048"/>
    </source>
</evidence>
<dbReference type="PROSITE" id="PS50048">
    <property type="entry name" value="ZN2_CY6_FUNGAL_2"/>
    <property type="match status" value="1"/>
</dbReference>
<dbReference type="CDD" id="cd12148">
    <property type="entry name" value="fungal_TF_MHR"/>
    <property type="match status" value="1"/>
</dbReference>
<keyword evidence="6" id="KW-1185">Reference proteome</keyword>
<dbReference type="Proteomes" id="UP000635477">
    <property type="component" value="Unassembled WGS sequence"/>
</dbReference>
<feature type="domain" description="Zn(2)-C6 fungal-type" evidence="4">
    <location>
        <begin position="63"/>
        <end position="95"/>
    </location>
</feature>
<evidence type="ECO:0000313" key="5">
    <source>
        <dbReference type="EMBL" id="KAF4979171.1"/>
    </source>
</evidence>
<evidence type="ECO:0000313" key="6">
    <source>
        <dbReference type="Proteomes" id="UP000635477"/>
    </source>
</evidence>
<dbReference type="Pfam" id="PF04082">
    <property type="entry name" value="Fungal_trans"/>
    <property type="match status" value="1"/>
</dbReference>
<dbReference type="SMART" id="SM00066">
    <property type="entry name" value="GAL4"/>
    <property type="match status" value="1"/>
</dbReference>
<dbReference type="AlphaFoldDB" id="A0A8H4UM56"/>
<dbReference type="CDD" id="cd00067">
    <property type="entry name" value="GAL4"/>
    <property type="match status" value="1"/>
</dbReference>
<dbReference type="InterPro" id="IPR052761">
    <property type="entry name" value="Fungal_Detox/Toxin_TFs"/>
</dbReference>
<dbReference type="Gene3D" id="4.10.240.10">
    <property type="entry name" value="Zn(2)-C6 fungal-type DNA-binding domain"/>
    <property type="match status" value="1"/>
</dbReference>
<dbReference type="GO" id="GO:0003677">
    <property type="term" value="F:DNA binding"/>
    <property type="evidence" value="ECO:0007669"/>
    <property type="project" value="InterPro"/>
</dbReference>
<dbReference type="GO" id="GO:0006351">
    <property type="term" value="P:DNA-templated transcription"/>
    <property type="evidence" value="ECO:0007669"/>
    <property type="project" value="InterPro"/>
</dbReference>
<dbReference type="SUPFAM" id="SSF57701">
    <property type="entry name" value="Zn2/Cys6 DNA-binding domain"/>
    <property type="match status" value="1"/>
</dbReference>
<reference evidence="5" key="2">
    <citation type="submission" date="2020-05" db="EMBL/GenBank/DDBJ databases">
        <authorList>
            <person name="Kim H.-S."/>
            <person name="Proctor R.H."/>
            <person name="Brown D.W."/>
        </authorList>
    </citation>
    <scope>NUCLEOTIDE SEQUENCE</scope>
    <source>
        <strain evidence="5">NRRL 22465</strain>
    </source>
</reference>
<comment type="caution">
    <text evidence="5">The sequence shown here is derived from an EMBL/GenBank/DDBJ whole genome shotgun (WGS) entry which is preliminary data.</text>
</comment>
<proteinExistence type="predicted"/>
<dbReference type="SMART" id="SM00906">
    <property type="entry name" value="Fungal_trans"/>
    <property type="match status" value="1"/>
</dbReference>
<sequence>MTGMTRRKSGCLSAERLQSLIPKSRNFNSDITNLDPTTWKRHQMSSLEAGNGPTHRQRRARKACAECNRRKVRCNVALVGQPCGNCTADGAACEVIPRKQRRARNRKAASLASTTSEPRGDVTHGTEPATAEISVAWGPDGGGEDPLIATAAACEEEDEGENAGALAAAVEDHTGDQHDDQTAIYYTGNTHGAVSFVADLVGGGNTEQGLHYLVPYTIRKTKSPEDLEYLRYKGVFSVPSRDVCDTLIRTYFLHVHPVLPILDASTFLAQFTQHGCSNVNLLLLWSMIFMAAGFVEPDTLQRSGFASRKALKRAAYQRAKALYDNAYDDDQITLIQSVILMGHWHADAEDRFEAWHWTGIAISLCQTAGLHCSLGGSTKKSSQLTEARERLCRRIWWTCIYRDRWLSMVKGRPVRIRLEDGDMSPATVEDMEHDIRQLPDTVKAAYFPYDSRRVSSLWCKQVEIGLLLGNILTQNARLQASTPVELTQPSELDLLQCDWPVDDVDGMHPFERLCEYHVRLLYHATCIAFWRPRISLSGDGPSEHPWRREAVEKSRAAAVNSNAVLEEIMAHDLLKFMKSQSISALVPPMQIHLLDSKSSTTSVRILGTNRLQLCLQILAELKETYWAAEFALKLFERAYKKIVAKRQKRQAGQIPPSSQVPLETYNNVPAKSIIEQNPTPESLGSADDVFMPGYSLEGNSEMESLWNQILSAEDSGLNSFFNAEEFSASAVIS</sequence>
<dbReference type="InterPro" id="IPR001138">
    <property type="entry name" value="Zn2Cys6_DnaBD"/>
</dbReference>
<keyword evidence="1" id="KW-0479">Metal-binding</keyword>
<evidence type="ECO:0000256" key="2">
    <source>
        <dbReference type="ARBA" id="ARBA00023242"/>
    </source>
</evidence>
<gene>
    <name evidence="5" type="ORF">FZEAL_4544</name>
</gene>
<accession>A0A8H4UM56</accession>
<feature type="region of interest" description="Disordered" evidence="3">
    <location>
        <begin position="102"/>
        <end position="126"/>
    </location>
</feature>
<dbReference type="PANTHER" id="PTHR47425:SF3">
    <property type="entry name" value="ZN(II)2CYS6 TRANSCRIPTION FACTOR (EUROFUNG)"/>
    <property type="match status" value="1"/>
</dbReference>
<reference evidence="5" key="1">
    <citation type="journal article" date="2020" name="BMC Genomics">
        <title>Correction to: Identification and distribution of gene clusters required for synthesis of sphingolipid metabolism inhibitors in diverse species of the filamentous fungus Fusarium.</title>
        <authorList>
            <person name="Kim H.S."/>
            <person name="Lohmar J.M."/>
            <person name="Busman M."/>
            <person name="Brown D.W."/>
            <person name="Naumann T.A."/>
            <person name="Divon H.H."/>
            <person name="Lysoe E."/>
            <person name="Uhlig S."/>
            <person name="Proctor R.H."/>
        </authorList>
    </citation>
    <scope>NUCLEOTIDE SEQUENCE</scope>
    <source>
        <strain evidence="5">NRRL 22465</strain>
    </source>
</reference>
<evidence type="ECO:0000256" key="1">
    <source>
        <dbReference type="ARBA" id="ARBA00022723"/>
    </source>
</evidence>
<dbReference type="GO" id="GO:0008270">
    <property type="term" value="F:zinc ion binding"/>
    <property type="evidence" value="ECO:0007669"/>
    <property type="project" value="InterPro"/>
</dbReference>
<dbReference type="EMBL" id="JABEYC010000315">
    <property type="protein sequence ID" value="KAF4979171.1"/>
    <property type="molecule type" value="Genomic_DNA"/>
</dbReference>
<dbReference type="PANTHER" id="PTHR47425">
    <property type="entry name" value="FARB-RELATED"/>
    <property type="match status" value="1"/>
</dbReference>
<evidence type="ECO:0000256" key="3">
    <source>
        <dbReference type="SAM" id="MobiDB-lite"/>
    </source>
</evidence>
<dbReference type="OrthoDB" id="4161332at2759"/>
<dbReference type="InterPro" id="IPR036864">
    <property type="entry name" value="Zn2-C6_fun-type_DNA-bd_sf"/>
</dbReference>
<dbReference type="GO" id="GO:0000981">
    <property type="term" value="F:DNA-binding transcription factor activity, RNA polymerase II-specific"/>
    <property type="evidence" value="ECO:0007669"/>
    <property type="project" value="InterPro"/>
</dbReference>
<organism evidence="5 6">
    <name type="scientific">Fusarium zealandicum</name>
    <dbReference type="NCBI Taxonomy" id="1053134"/>
    <lineage>
        <taxon>Eukaryota</taxon>
        <taxon>Fungi</taxon>
        <taxon>Dikarya</taxon>
        <taxon>Ascomycota</taxon>
        <taxon>Pezizomycotina</taxon>
        <taxon>Sordariomycetes</taxon>
        <taxon>Hypocreomycetidae</taxon>
        <taxon>Hypocreales</taxon>
        <taxon>Nectriaceae</taxon>
        <taxon>Fusarium</taxon>
        <taxon>Fusarium staphyleae species complex</taxon>
    </lineage>
</organism>